<sequence length="54" mass="5455">MGEASRWPVEGGEDERLEVKKGKNGGGGARMAWAGVTGVRPASEASGRGCHGTG</sequence>
<dbReference type="EMBL" id="CM000127">
    <property type="protein sequence ID" value="EAY85728.1"/>
    <property type="molecule type" value="Genomic_DNA"/>
</dbReference>
<evidence type="ECO:0000313" key="2">
    <source>
        <dbReference type="EMBL" id="EAY85728.1"/>
    </source>
</evidence>
<protein>
    <submittedName>
        <fullName evidence="2">Uncharacterized protein</fullName>
    </submittedName>
</protein>
<dbReference type="HOGENOM" id="CLU_3053729_0_0_1"/>
<gene>
    <name evidence="2" type="ORF">OsI_07094</name>
</gene>
<feature type="region of interest" description="Disordered" evidence="1">
    <location>
        <begin position="1"/>
        <end position="32"/>
    </location>
</feature>
<proteinExistence type="predicted"/>
<evidence type="ECO:0000313" key="3">
    <source>
        <dbReference type="Proteomes" id="UP000007015"/>
    </source>
</evidence>
<accession>A2X4G8</accession>
<reference evidence="2 3" key="1">
    <citation type="journal article" date="2005" name="PLoS Biol.">
        <title>The genomes of Oryza sativa: a history of duplications.</title>
        <authorList>
            <person name="Yu J."/>
            <person name="Wang J."/>
            <person name="Lin W."/>
            <person name="Li S."/>
            <person name="Li H."/>
            <person name="Zhou J."/>
            <person name="Ni P."/>
            <person name="Dong W."/>
            <person name="Hu S."/>
            <person name="Zeng C."/>
            <person name="Zhang J."/>
            <person name="Zhang Y."/>
            <person name="Li R."/>
            <person name="Xu Z."/>
            <person name="Li S."/>
            <person name="Li X."/>
            <person name="Zheng H."/>
            <person name="Cong L."/>
            <person name="Lin L."/>
            <person name="Yin J."/>
            <person name="Geng J."/>
            <person name="Li G."/>
            <person name="Shi J."/>
            <person name="Liu J."/>
            <person name="Lv H."/>
            <person name="Li J."/>
            <person name="Wang J."/>
            <person name="Deng Y."/>
            <person name="Ran L."/>
            <person name="Shi X."/>
            <person name="Wang X."/>
            <person name="Wu Q."/>
            <person name="Li C."/>
            <person name="Ren X."/>
            <person name="Wang J."/>
            <person name="Wang X."/>
            <person name="Li D."/>
            <person name="Liu D."/>
            <person name="Zhang X."/>
            <person name="Ji Z."/>
            <person name="Zhao W."/>
            <person name="Sun Y."/>
            <person name="Zhang Z."/>
            <person name="Bao J."/>
            <person name="Han Y."/>
            <person name="Dong L."/>
            <person name="Ji J."/>
            <person name="Chen P."/>
            <person name="Wu S."/>
            <person name="Liu J."/>
            <person name="Xiao Y."/>
            <person name="Bu D."/>
            <person name="Tan J."/>
            <person name="Yang L."/>
            <person name="Ye C."/>
            <person name="Zhang J."/>
            <person name="Xu J."/>
            <person name="Zhou Y."/>
            <person name="Yu Y."/>
            <person name="Zhang B."/>
            <person name="Zhuang S."/>
            <person name="Wei H."/>
            <person name="Liu B."/>
            <person name="Lei M."/>
            <person name="Yu H."/>
            <person name="Li Y."/>
            <person name="Xu H."/>
            <person name="Wei S."/>
            <person name="He X."/>
            <person name="Fang L."/>
            <person name="Zhang Z."/>
            <person name="Zhang Y."/>
            <person name="Huang X."/>
            <person name="Su Z."/>
            <person name="Tong W."/>
            <person name="Li J."/>
            <person name="Tong Z."/>
            <person name="Li S."/>
            <person name="Ye J."/>
            <person name="Wang L."/>
            <person name="Fang L."/>
            <person name="Lei T."/>
            <person name="Chen C."/>
            <person name="Chen H."/>
            <person name="Xu Z."/>
            <person name="Li H."/>
            <person name="Huang H."/>
            <person name="Zhang F."/>
            <person name="Xu H."/>
            <person name="Li N."/>
            <person name="Zhao C."/>
            <person name="Li S."/>
            <person name="Dong L."/>
            <person name="Huang Y."/>
            <person name="Li L."/>
            <person name="Xi Y."/>
            <person name="Qi Q."/>
            <person name="Li W."/>
            <person name="Zhang B."/>
            <person name="Hu W."/>
            <person name="Zhang Y."/>
            <person name="Tian X."/>
            <person name="Jiao Y."/>
            <person name="Liang X."/>
            <person name="Jin J."/>
            <person name="Gao L."/>
            <person name="Zheng W."/>
            <person name="Hao B."/>
            <person name="Liu S."/>
            <person name="Wang W."/>
            <person name="Yuan L."/>
            <person name="Cao M."/>
            <person name="McDermott J."/>
            <person name="Samudrala R."/>
            <person name="Wang J."/>
            <person name="Wong G.K."/>
            <person name="Yang H."/>
        </authorList>
    </citation>
    <scope>NUCLEOTIDE SEQUENCE [LARGE SCALE GENOMIC DNA]</scope>
    <source>
        <strain evidence="3">cv. 93-11</strain>
    </source>
</reference>
<dbReference type="Gramene" id="BGIOSGA008147-TA">
    <property type="protein sequence ID" value="BGIOSGA008147-PA"/>
    <property type="gene ID" value="BGIOSGA008147"/>
</dbReference>
<organism evidence="2 3">
    <name type="scientific">Oryza sativa subsp. indica</name>
    <name type="common">Rice</name>
    <dbReference type="NCBI Taxonomy" id="39946"/>
    <lineage>
        <taxon>Eukaryota</taxon>
        <taxon>Viridiplantae</taxon>
        <taxon>Streptophyta</taxon>
        <taxon>Embryophyta</taxon>
        <taxon>Tracheophyta</taxon>
        <taxon>Spermatophyta</taxon>
        <taxon>Magnoliopsida</taxon>
        <taxon>Liliopsida</taxon>
        <taxon>Poales</taxon>
        <taxon>Poaceae</taxon>
        <taxon>BOP clade</taxon>
        <taxon>Oryzoideae</taxon>
        <taxon>Oryzeae</taxon>
        <taxon>Oryzinae</taxon>
        <taxon>Oryza</taxon>
        <taxon>Oryza sativa</taxon>
    </lineage>
</organism>
<evidence type="ECO:0000256" key="1">
    <source>
        <dbReference type="SAM" id="MobiDB-lite"/>
    </source>
</evidence>
<dbReference type="Proteomes" id="UP000007015">
    <property type="component" value="Chromosome 2"/>
</dbReference>
<dbReference type="AlphaFoldDB" id="A2X4G8"/>
<keyword evidence="3" id="KW-1185">Reference proteome</keyword>
<name>A2X4G8_ORYSI</name>